<sequence length="72" mass="8178">KYYRHVCCGRDDHVTVQAKAAYVVYIIAASIAFIALLSAEQFWALFVPILLVVLLSIAVFMEYRPTLLIFLV</sequence>
<feature type="transmembrane region" description="Helical" evidence="1">
    <location>
        <begin position="20"/>
        <end position="37"/>
    </location>
</feature>
<comment type="caution">
    <text evidence="2">The sequence shown here is derived from an EMBL/GenBank/DDBJ whole genome shotgun (WGS) entry which is preliminary data.</text>
</comment>
<accession>A0AAV5VFE4</accession>
<keyword evidence="3" id="KW-1185">Reference proteome</keyword>
<reference evidence="2" key="1">
    <citation type="submission" date="2023-10" db="EMBL/GenBank/DDBJ databases">
        <title>Genome assembly of Pristionchus species.</title>
        <authorList>
            <person name="Yoshida K."/>
            <person name="Sommer R.J."/>
        </authorList>
    </citation>
    <scope>NUCLEOTIDE SEQUENCE</scope>
    <source>
        <strain evidence="2">RS5133</strain>
    </source>
</reference>
<proteinExistence type="predicted"/>
<gene>
    <name evidence="2" type="ORF">PFISCL1PPCAC_9300</name>
</gene>
<dbReference type="Proteomes" id="UP001432322">
    <property type="component" value="Unassembled WGS sequence"/>
</dbReference>
<dbReference type="EMBL" id="BTSY01000003">
    <property type="protein sequence ID" value="GMT18003.1"/>
    <property type="molecule type" value="Genomic_DNA"/>
</dbReference>
<keyword evidence="1" id="KW-0812">Transmembrane</keyword>
<feature type="non-terminal residue" evidence="2">
    <location>
        <position position="1"/>
    </location>
</feature>
<dbReference type="AlphaFoldDB" id="A0AAV5VFE4"/>
<protein>
    <submittedName>
        <fullName evidence="2">Uncharacterized protein</fullName>
    </submittedName>
</protein>
<keyword evidence="1" id="KW-0472">Membrane</keyword>
<feature type="non-terminal residue" evidence="2">
    <location>
        <position position="72"/>
    </location>
</feature>
<evidence type="ECO:0000313" key="3">
    <source>
        <dbReference type="Proteomes" id="UP001432322"/>
    </source>
</evidence>
<evidence type="ECO:0000256" key="1">
    <source>
        <dbReference type="SAM" id="Phobius"/>
    </source>
</evidence>
<organism evidence="2 3">
    <name type="scientific">Pristionchus fissidentatus</name>
    <dbReference type="NCBI Taxonomy" id="1538716"/>
    <lineage>
        <taxon>Eukaryota</taxon>
        <taxon>Metazoa</taxon>
        <taxon>Ecdysozoa</taxon>
        <taxon>Nematoda</taxon>
        <taxon>Chromadorea</taxon>
        <taxon>Rhabditida</taxon>
        <taxon>Rhabditina</taxon>
        <taxon>Diplogasteromorpha</taxon>
        <taxon>Diplogasteroidea</taxon>
        <taxon>Neodiplogasteridae</taxon>
        <taxon>Pristionchus</taxon>
    </lineage>
</organism>
<evidence type="ECO:0000313" key="2">
    <source>
        <dbReference type="EMBL" id="GMT18003.1"/>
    </source>
</evidence>
<feature type="transmembrane region" description="Helical" evidence="1">
    <location>
        <begin position="43"/>
        <end position="61"/>
    </location>
</feature>
<name>A0AAV5VFE4_9BILA</name>
<keyword evidence="1" id="KW-1133">Transmembrane helix</keyword>